<sequence>MSTPDATILMPTERLLIGATGGWSRLVVVLTMLAGLAGASACGNTWTGSIGAILAKNNQNGRVFIREVPPNMGAAKAGLFVDDEVTAVDGRPVSTMTSEQLHQALVGNVGSRVRLQILRDGAAREVIVERGPLAGPQPQPE</sequence>
<protein>
    <submittedName>
        <fullName evidence="2">PDZ domain-containing protein</fullName>
    </submittedName>
</protein>
<reference evidence="2 3" key="1">
    <citation type="submission" date="2021-12" db="EMBL/GenBank/DDBJ databases">
        <title>Discovery of the Pendulisporaceae a myxobacterial family with distinct sporulation behavior and unique specialized metabolism.</title>
        <authorList>
            <person name="Garcia R."/>
            <person name="Popoff A."/>
            <person name="Bader C.D."/>
            <person name="Loehr J."/>
            <person name="Walesch S."/>
            <person name="Walt C."/>
            <person name="Boldt J."/>
            <person name="Bunk B."/>
            <person name="Haeckl F.J.F.P.J."/>
            <person name="Gunesch A.P."/>
            <person name="Birkelbach J."/>
            <person name="Nuebel U."/>
            <person name="Pietschmann T."/>
            <person name="Bach T."/>
            <person name="Mueller R."/>
        </authorList>
    </citation>
    <scope>NUCLEOTIDE SEQUENCE [LARGE SCALE GENOMIC DNA]</scope>
    <source>
        <strain evidence="2 3">MSr11954</strain>
    </source>
</reference>
<evidence type="ECO:0000313" key="3">
    <source>
        <dbReference type="Proteomes" id="UP001370348"/>
    </source>
</evidence>
<keyword evidence="3" id="KW-1185">Reference proteome</keyword>
<evidence type="ECO:0000313" key="2">
    <source>
        <dbReference type="EMBL" id="WXB16613.1"/>
    </source>
</evidence>
<dbReference type="SUPFAM" id="SSF50156">
    <property type="entry name" value="PDZ domain-like"/>
    <property type="match status" value="1"/>
</dbReference>
<dbReference type="RefSeq" id="WP_394826240.1">
    <property type="nucleotide sequence ID" value="NZ_CP089984.1"/>
</dbReference>
<proteinExistence type="predicted"/>
<name>A0ABZ2M086_9BACT</name>
<feature type="domain" description="PDZ" evidence="1">
    <location>
        <begin position="48"/>
        <end position="121"/>
    </location>
</feature>
<dbReference type="SMART" id="SM00228">
    <property type="entry name" value="PDZ"/>
    <property type="match status" value="1"/>
</dbReference>
<evidence type="ECO:0000259" key="1">
    <source>
        <dbReference type="PROSITE" id="PS50106"/>
    </source>
</evidence>
<dbReference type="PROSITE" id="PS50106">
    <property type="entry name" value="PDZ"/>
    <property type="match status" value="1"/>
</dbReference>
<dbReference type="Pfam" id="PF00595">
    <property type="entry name" value="PDZ"/>
    <property type="match status" value="1"/>
</dbReference>
<dbReference type="EMBL" id="CP089984">
    <property type="protein sequence ID" value="WXB16613.1"/>
    <property type="molecule type" value="Genomic_DNA"/>
</dbReference>
<gene>
    <name evidence="2" type="ORF">LZC94_04885</name>
</gene>
<accession>A0ABZ2M086</accession>
<dbReference type="Gene3D" id="2.30.42.10">
    <property type="match status" value="1"/>
</dbReference>
<dbReference type="InterPro" id="IPR001478">
    <property type="entry name" value="PDZ"/>
</dbReference>
<dbReference type="Proteomes" id="UP001370348">
    <property type="component" value="Chromosome"/>
</dbReference>
<organism evidence="2 3">
    <name type="scientific">Pendulispora albinea</name>
    <dbReference type="NCBI Taxonomy" id="2741071"/>
    <lineage>
        <taxon>Bacteria</taxon>
        <taxon>Pseudomonadati</taxon>
        <taxon>Myxococcota</taxon>
        <taxon>Myxococcia</taxon>
        <taxon>Myxococcales</taxon>
        <taxon>Sorangiineae</taxon>
        <taxon>Pendulisporaceae</taxon>
        <taxon>Pendulispora</taxon>
    </lineage>
</organism>
<dbReference type="InterPro" id="IPR036034">
    <property type="entry name" value="PDZ_sf"/>
</dbReference>